<dbReference type="InterPro" id="IPR020084">
    <property type="entry name" value="NUDIX_hydrolase_CS"/>
</dbReference>
<dbReference type="Gene3D" id="3.90.79.10">
    <property type="entry name" value="Nucleoside Triphosphate Pyrophosphohydrolase"/>
    <property type="match status" value="1"/>
</dbReference>
<organism evidence="1">
    <name type="scientific">Lyngbya confervoides BDU141951</name>
    <dbReference type="NCBI Taxonomy" id="1574623"/>
    <lineage>
        <taxon>Bacteria</taxon>
        <taxon>Bacillati</taxon>
        <taxon>Cyanobacteriota</taxon>
        <taxon>Cyanophyceae</taxon>
        <taxon>Oscillatoriophycideae</taxon>
        <taxon>Oscillatoriales</taxon>
        <taxon>Microcoleaceae</taxon>
        <taxon>Lyngbya</taxon>
    </lineage>
</organism>
<reference evidence="1" key="1">
    <citation type="submission" date="2014-11" db="EMBL/GenBank/DDBJ databases">
        <authorList>
            <person name="Malar M.C."/>
            <person name="Sen D."/>
            <person name="Tripathy S."/>
        </authorList>
    </citation>
    <scope>NUCLEOTIDE SEQUENCE</scope>
    <source>
        <strain evidence="1">BDU141951</strain>
    </source>
</reference>
<dbReference type="AlphaFoldDB" id="A0A0C1Y5S2"/>
<comment type="caution">
    <text evidence="1">The sequence shown here is derived from an EMBL/GenBank/DDBJ whole genome shotgun (WGS) entry which is preliminary data.</text>
</comment>
<protein>
    <submittedName>
        <fullName evidence="1">NUDIX domain-containing protein</fullName>
    </submittedName>
</protein>
<dbReference type="EMBL" id="JTHE02000003">
    <property type="protein sequence ID" value="NEV68830.1"/>
    <property type="molecule type" value="Genomic_DNA"/>
</dbReference>
<dbReference type="PANTHER" id="PTHR21340:SF7">
    <property type="entry name" value="NUDIX HYDROLASE DOMAIN-CONTAINING PROTEIN"/>
    <property type="match status" value="1"/>
</dbReference>
<evidence type="ECO:0000313" key="1">
    <source>
        <dbReference type="EMBL" id="NEV68830.1"/>
    </source>
</evidence>
<dbReference type="PROSITE" id="PS51462">
    <property type="entry name" value="NUDIX"/>
    <property type="match status" value="1"/>
</dbReference>
<accession>A0A0C1Y5S2</accession>
<proteinExistence type="predicted"/>
<dbReference type="GO" id="GO:0006754">
    <property type="term" value="P:ATP biosynthetic process"/>
    <property type="evidence" value="ECO:0007669"/>
    <property type="project" value="TreeGrafter"/>
</dbReference>
<dbReference type="GO" id="GO:0004081">
    <property type="term" value="F:bis(5'-nucleosyl)-tetraphosphatase (asymmetrical) activity"/>
    <property type="evidence" value="ECO:0007669"/>
    <property type="project" value="TreeGrafter"/>
</dbReference>
<gene>
    <name evidence="1" type="ORF">QQ91_017150</name>
</gene>
<dbReference type="InterPro" id="IPR000086">
    <property type="entry name" value="NUDIX_hydrolase_dom"/>
</dbReference>
<dbReference type="PROSITE" id="PS00893">
    <property type="entry name" value="NUDIX_BOX"/>
    <property type="match status" value="1"/>
</dbReference>
<reference evidence="1" key="3">
    <citation type="submission" date="2020-02" db="EMBL/GenBank/DDBJ databases">
        <authorList>
            <person name="Sarangi A.N."/>
            <person name="Ghosh S."/>
            <person name="Mukherjee M."/>
            <person name="Tripathy S."/>
        </authorList>
    </citation>
    <scope>NUCLEOTIDE SEQUENCE</scope>
    <source>
        <strain evidence="1">BDU141951</strain>
    </source>
</reference>
<dbReference type="PANTHER" id="PTHR21340">
    <property type="entry name" value="DIADENOSINE 5,5-P1,P4-TETRAPHOSPHATE PYROPHOSPHOHYDROLASE MUTT"/>
    <property type="match status" value="1"/>
</dbReference>
<name>A0A0C1Y5S2_9CYAN</name>
<dbReference type="InterPro" id="IPR015797">
    <property type="entry name" value="NUDIX_hydrolase-like_dom_sf"/>
</dbReference>
<dbReference type="SUPFAM" id="SSF55811">
    <property type="entry name" value="Nudix"/>
    <property type="match status" value="1"/>
</dbReference>
<sequence length="150" mass="17145">MVKQSAGLLMYRHHAELEVLLVHPGGPFWKKRDAGVWSIPKGLVEGDEDLFHTACREFTEETGLTPHPPFLELPEIRQSSKRVKAWAFAGDCDPTQIRSNSFMMEWPPKSGQLQEFPEVDHANWFTIPRAQHCLIKAQLPLLKSLCDQLE</sequence>
<dbReference type="Pfam" id="PF00293">
    <property type="entry name" value="NUDIX"/>
    <property type="match status" value="1"/>
</dbReference>
<dbReference type="GO" id="GO:0006167">
    <property type="term" value="P:AMP biosynthetic process"/>
    <property type="evidence" value="ECO:0007669"/>
    <property type="project" value="TreeGrafter"/>
</dbReference>
<dbReference type="InterPro" id="IPR051325">
    <property type="entry name" value="Nudix_hydrolase_domain"/>
</dbReference>
<dbReference type="CDD" id="cd04662">
    <property type="entry name" value="NUDIX_Hydrolase"/>
    <property type="match status" value="1"/>
</dbReference>
<reference evidence="1" key="2">
    <citation type="journal article" date="2015" name="Genome Announc.">
        <title>Draft Genome Sequence of Filamentous Marine Cyanobacterium Lyngbya confervoides Strain BDU141951.</title>
        <authorList>
            <person name="Chandrababunaidu M.M."/>
            <person name="Sen D."/>
            <person name="Tripathy S."/>
        </authorList>
    </citation>
    <scope>NUCLEOTIDE SEQUENCE</scope>
    <source>
        <strain evidence="1">BDU141951</strain>
    </source>
</reference>